<evidence type="ECO:0000313" key="1">
    <source>
        <dbReference type="EMBL" id="AXV66165.1"/>
    </source>
</evidence>
<reference evidence="1 2" key="1">
    <citation type="submission" date="2018-08" db="EMBL/GenBank/DDBJ databases">
        <title>Draft genome sequence of Pseudoalteromonas donghaensis HJ51.</title>
        <authorList>
            <person name="Oh J."/>
            <person name="Roh D."/>
        </authorList>
    </citation>
    <scope>NUCLEOTIDE SEQUENCE [LARGE SCALE GENOMIC DNA]</scope>
    <source>
        <strain evidence="1 2">HJ51</strain>
    </source>
</reference>
<sequence>MQSAIDQLNSRLQHHQLKELLSDYQRLSGVLQAAQLQHLYQLACSSEVKYLFLQNVAAHLLEASPLPREAVSFIDDIDKLSFFTPGLKFQNAFSITDQQGNTLLHHLFSQCRADALPFNYLRSLMLFESNESLADALTTLNHDQLTPIGCFIACNKNTQMLAKHEFSALLAMMEVDQRHSPSAVNALISQLKAFYAPHLPTNADCKVLLCAAYLQVSTSQLITALKQS</sequence>
<name>A0AAD0S101_9GAMM</name>
<proteinExistence type="predicted"/>
<gene>
    <name evidence="1" type="ORF">D0907_13205</name>
</gene>
<organism evidence="1 2">
    <name type="scientific">Pseudoalteromonas lipolytica</name>
    <dbReference type="NCBI Taxonomy" id="570156"/>
    <lineage>
        <taxon>Bacteria</taxon>
        <taxon>Pseudomonadati</taxon>
        <taxon>Pseudomonadota</taxon>
        <taxon>Gammaproteobacteria</taxon>
        <taxon>Alteromonadales</taxon>
        <taxon>Pseudoalteromonadaceae</taxon>
        <taxon>Pseudoalteromonas</taxon>
    </lineage>
</organism>
<dbReference type="KEGG" id="pdj:D0907_13205"/>
<dbReference type="RefSeq" id="WP_036966057.1">
    <property type="nucleotide sequence ID" value="NZ_CP032090.1"/>
</dbReference>
<dbReference type="Proteomes" id="UP000264605">
    <property type="component" value="Chromosome"/>
</dbReference>
<accession>A0AAD0S101</accession>
<dbReference type="AlphaFoldDB" id="A0AAD0S101"/>
<dbReference type="GeneID" id="99506430"/>
<evidence type="ECO:0000313" key="2">
    <source>
        <dbReference type="Proteomes" id="UP000264605"/>
    </source>
</evidence>
<protein>
    <submittedName>
        <fullName evidence="1">Uncharacterized protein</fullName>
    </submittedName>
</protein>
<dbReference type="EMBL" id="CP032090">
    <property type="protein sequence ID" value="AXV66165.1"/>
    <property type="molecule type" value="Genomic_DNA"/>
</dbReference>